<reference evidence="2" key="1">
    <citation type="submission" date="2016-10" db="EMBL/GenBank/DDBJ databases">
        <authorList>
            <person name="Jeantristanb JTB J.-T."/>
            <person name="Ricardo R."/>
        </authorList>
    </citation>
    <scope>NUCLEOTIDE SEQUENCE [LARGE SCALE GENOMIC DNA]</scope>
</reference>
<sequence length="80" mass="9076">MGSKRTITENDSCFDYMISVMRKDTSFAPRPIFISSRYTAKLASEFLTCREEIKTGLEAKAYILLVGRSSNREAEVVSEE</sequence>
<keyword evidence="2" id="KW-1185">Reference proteome</keyword>
<proteinExistence type="predicted"/>
<dbReference type="AlphaFoldDB" id="A0A2X0KKH5"/>
<gene>
    <name evidence="1" type="ORF">BZ3500_MVSOF-1268-A1-R1_CHR6-1G08387</name>
</gene>
<organism evidence="1 2">
    <name type="scientific">Microbotryum saponariae</name>
    <dbReference type="NCBI Taxonomy" id="289078"/>
    <lineage>
        <taxon>Eukaryota</taxon>
        <taxon>Fungi</taxon>
        <taxon>Dikarya</taxon>
        <taxon>Basidiomycota</taxon>
        <taxon>Pucciniomycotina</taxon>
        <taxon>Microbotryomycetes</taxon>
        <taxon>Microbotryales</taxon>
        <taxon>Microbotryaceae</taxon>
        <taxon>Microbotryum</taxon>
    </lineage>
</organism>
<accession>A0A2X0KKH5</accession>
<protein>
    <submittedName>
        <fullName evidence="1">BZ3500_MvSof-1268-A1-R1_Chr6-1g08387 protein</fullName>
    </submittedName>
</protein>
<dbReference type="EMBL" id="FMWP01000050">
    <property type="protein sequence ID" value="SCZ94049.1"/>
    <property type="molecule type" value="Genomic_DNA"/>
</dbReference>
<evidence type="ECO:0000313" key="2">
    <source>
        <dbReference type="Proteomes" id="UP000249723"/>
    </source>
</evidence>
<name>A0A2X0KKH5_9BASI</name>
<dbReference type="Proteomes" id="UP000249723">
    <property type="component" value="Unassembled WGS sequence"/>
</dbReference>
<evidence type="ECO:0000313" key="1">
    <source>
        <dbReference type="EMBL" id="SCZ94049.1"/>
    </source>
</evidence>